<feature type="transmembrane region" description="Helical" evidence="1">
    <location>
        <begin position="12"/>
        <end position="30"/>
    </location>
</feature>
<dbReference type="Proteomes" id="UP000019434">
    <property type="component" value="Chromosome"/>
</dbReference>
<sequence>MNRRAQGAIEYLFMIALSLVVLVFILKKFLDPRVGTVKKIGNISNGTSQNINSSLNEFLNKTKK</sequence>
<dbReference type="STRING" id="195522.BD01_0415"/>
<accession>W8NZY6</accession>
<evidence type="ECO:0008006" key="4">
    <source>
        <dbReference type="Google" id="ProtNLM"/>
    </source>
</evidence>
<proteinExistence type="predicted"/>
<reference evidence="2 3" key="1">
    <citation type="submission" date="2014-02" db="EMBL/GenBank/DDBJ databases">
        <title>Genome Sequence of an Hyperthermophilic Archaeon, Thermococcus nautili 30-1, producing viral vesicles.</title>
        <authorList>
            <person name="Oberto J."/>
            <person name="Gaudin M."/>
            <person name="Cossu M."/>
            <person name="Gorlas A."/>
            <person name="Slesarev A."/>
            <person name="Marguet E."/>
            <person name="Forterre P."/>
        </authorList>
    </citation>
    <scope>NUCLEOTIDE SEQUENCE [LARGE SCALE GENOMIC DNA]</scope>
    <source>
        <strain evidence="2 3">30-1</strain>
    </source>
</reference>
<dbReference type="KEGG" id="tnu:BD01_0415"/>
<dbReference type="RefSeq" id="WP_042689405.1">
    <property type="nucleotide sequence ID" value="NZ_CP007264.1"/>
</dbReference>
<evidence type="ECO:0000313" key="3">
    <source>
        <dbReference type="Proteomes" id="UP000019434"/>
    </source>
</evidence>
<dbReference type="OrthoDB" id="102098at2157"/>
<keyword evidence="3" id="KW-1185">Reference proteome</keyword>
<dbReference type="InterPro" id="IPR007166">
    <property type="entry name" value="Class3_signal_pept_motif"/>
</dbReference>
<evidence type="ECO:0000256" key="1">
    <source>
        <dbReference type="SAM" id="Phobius"/>
    </source>
</evidence>
<name>W8NZY6_9EURY</name>
<dbReference type="Pfam" id="PF04021">
    <property type="entry name" value="Class_IIIsignal"/>
    <property type="match status" value="1"/>
</dbReference>
<evidence type="ECO:0000313" key="2">
    <source>
        <dbReference type="EMBL" id="AHL22041.1"/>
    </source>
</evidence>
<dbReference type="eggNOG" id="arCOG04026">
    <property type="taxonomic scope" value="Archaea"/>
</dbReference>
<keyword evidence="1" id="KW-0812">Transmembrane</keyword>
<dbReference type="GeneID" id="24959339"/>
<dbReference type="HOGENOM" id="CLU_205638_2_0_2"/>
<dbReference type="AlphaFoldDB" id="W8NZY6"/>
<organism evidence="2 3">
    <name type="scientific">Thermococcus nautili</name>
    <dbReference type="NCBI Taxonomy" id="195522"/>
    <lineage>
        <taxon>Archaea</taxon>
        <taxon>Methanobacteriati</taxon>
        <taxon>Methanobacteriota</taxon>
        <taxon>Thermococci</taxon>
        <taxon>Thermococcales</taxon>
        <taxon>Thermococcaceae</taxon>
        <taxon>Thermococcus</taxon>
    </lineage>
</organism>
<keyword evidence="1" id="KW-0472">Membrane</keyword>
<keyword evidence="1" id="KW-1133">Transmembrane helix</keyword>
<protein>
    <recommendedName>
        <fullName evidence="4">Class III signal peptide</fullName>
    </recommendedName>
</protein>
<gene>
    <name evidence="2" type="ORF">BD01_0415</name>
</gene>
<dbReference type="EMBL" id="CP007264">
    <property type="protein sequence ID" value="AHL22041.1"/>
    <property type="molecule type" value="Genomic_DNA"/>
</dbReference>